<dbReference type="PANTHER" id="PTHR22744">
    <property type="entry name" value="HELIX LOOP HELIX PROTEIN 21-RELATED"/>
    <property type="match status" value="1"/>
</dbReference>
<protein>
    <recommendedName>
        <fullName evidence="1">BTB domain-containing protein</fullName>
    </recommendedName>
</protein>
<dbReference type="SMART" id="SM00225">
    <property type="entry name" value="BTB"/>
    <property type="match status" value="1"/>
</dbReference>
<dbReference type="Gene3D" id="3.30.710.10">
    <property type="entry name" value="Potassium Channel Kv1.1, Chain A"/>
    <property type="match status" value="1"/>
</dbReference>
<dbReference type="PROSITE" id="PS50097">
    <property type="entry name" value="BTB"/>
    <property type="match status" value="1"/>
</dbReference>
<evidence type="ECO:0000313" key="3">
    <source>
        <dbReference type="Proteomes" id="UP001432322"/>
    </source>
</evidence>
<dbReference type="EMBL" id="BTSY01000006">
    <property type="protein sequence ID" value="GMT34295.1"/>
    <property type="molecule type" value="Genomic_DNA"/>
</dbReference>
<dbReference type="CDD" id="cd18186">
    <property type="entry name" value="BTB_POZ_ZBTB_KLHL-like"/>
    <property type="match status" value="1"/>
</dbReference>
<evidence type="ECO:0000259" key="1">
    <source>
        <dbReference type="PROSITE" id="PS50097"/>
    </source>
</evidence>
<dbReference type="InterPro" id="IPR011333">
    <property type="entry name" value="SKP1/BTB/POZ_sf"/>
</dbReference>
<dbReference type="Proteomes" id="UP001432322">
    <property type="component" value="Unassembled WGS sequence"/>
</dbReference>
<dbReference type="InterPro" id="IPR000210">
    <property type="entry name" value="BTB/POZ_dom"/>
</dbReference>
<keyword evidence="3" id="KW-1185">Reference proteome</keyword>
<organism evidence="2 3">
    <name type="scientific">Pristionchus fissidentatus</name>
    <dbReference type="NCBI Taxonomy" id="1538716"/>
    <lineage>
        <taxon>Eukaryota</taxon>
        <taxon>Metazoa</taxon>
        <taxon>Ecdysozoa</taxon>
        <taxon>Nematoda</taxon>
        <taxon>Chromadorea</taxon>
        <taxon>Rhabditida</taxon>
        <taxon>Rhabditina</taxon>
        <taxon>Diplogasteromorpha</taxon>
        <taxon>Diplogasteroidea</taxon>
        <taxon>Neodiplogasteridae</taxon>
        <taxon>Pristionchus</taxon>
    </lineage>
</organism>
<comment type="caution">
    <text evidence="2">The sequence shown here is derived from an EMBL/GenBank/DDBJ whole genome shotgun (WGS) entry which is preliminary data.</text>
</comment>
<dbReference type="PANTHER" id="PTHR22744:SF14">
    <property type="entry name" value="BTB DOMAIN-CONTAINING PROTEIN-RELATED"/>
    <property type="match status" value="1"/>
</dbReference>
<dbReference type="SUPFAM" id="SSF54695">
    <property type="entry name" value="POZ domain"/>
    <property type="match status" value="1"/>
</dbReference>
<evidence type="ECO:0000313" key="2">
    <source>
        <dbReference type="EMBL" id="GMT34295.1"/>
    </source>
</evidence>
<proteinExistence type="predicted"/>
<feature type="non-terminal residue" evidence="2">
    <location>
        <position position="174"/>
    </location>
</feature>
<gene>
    <name evidence="2" type="ORF">PFISCL1PPCAC_25592</name>
</gene>
<dbReference type="AlphaFoldDB" id="A0AAV5WRS6"/>
<feature type="domain" description="BTB" evidence="1">
    <location>
        <begin position="43"/>
        <end position="109"/>
    </location>
</feature>
<name>A0AAV5WRS6_9BILA</name>
<dbReference type="Pfam" id="PF00651">
    <property type="entry name" value="BTB"/>
    <property type="match status" value="1"/>
</dbReference>
<feature type="non-terminal residue" evidence="2">
    <location>
        <position position="1"/>
    </location>
</feature>
<accession>A0AAV5WRS6</accession>
<sequence>FPFQALSWCGCYDTRKRFDLTLKAIVTDVKPPVSSAPSLRLIETILLVVGETKLPVSKELLEAYSPFFDTLFNGDYREKQSGIFKIKVSHDDFIWFIKSLHKRSWEFSSMDRALTALSYADQYGMMHLHRRVVPFLRENKLPNEQIKETLVICTRFHDNEEIIGYLLEQCEDYQ</sequence>
<reference evidence="2" key="1">
    <citation type="submission" date="2023-10" db="EMBL/GenBank/DDBJ databases">
        <title>Genome assembly of Pristionchus species.</title>
        <authorList>
            <person name="Yoshida K."/>
            <person name="Sommer R.J."/>
        </authorList>
    </citation>
    <scope>NUCLEOTIDE SEQUENCE</scope>
    <source>
        <strain evidence="2">RS5133</strain>
    </source>
</reference>